<feature type="domain" description="HTH La-type RNA-binding" evidence="6">
    <location>
        <begin position="60"/>
        <end position="152"/>
    </location>
</feature>
<dbReference type="PROSITE" id="PS50961">
    <property type="entry name" value="HTH_LA"/>
    <property type="match status" value="1"/>
</dbReference>
<dbReference type="GO" id="GO:0008033">
    <property type="term" value="P:tRNA processing"/>
    <property type="evidence" value="ECO:0007669"/>
    <property type="project" value="TreeGrafter"/>
</dbReference>
<dbReference type="PANTHER" id="PTHR22792:SF166">
    <property type="entry name" value="LUPUS LA PROTEIN HOMOLOG"/>
    <property type="match status" value="1"/>
</dbReference>
<dbReference type="CDD" id="cd08028">
    <property type="entry name" value="LARP_3"/>
    <property type="match status" value="1"/>
</dbReference>
<dbReference type="InterPro" id="IPR036390">
    <property type="entry name" value="WH_DNA-bd_sf"/>
</dbReference>
<dbReference type="Ensembl" id="ENSPSMT00000022250.1">
    <property type="protein sequence ID" value="ENSPSMP00000019206.1"/>
    <property type="gene ID" value="ENSPSMG00000013542.1"/>
</dbReference>
<dbReference type="Pfam" id="PF05383">
    <property type="entry name" value="La"/>
    <property type="match status" value="1"/>
</dbReference>
<dbReference type="GO" id="GO:0005829">
    <property type="term" value="C:cytosol"/>
    <property type="evidence" value="ECO:0007669"/>
    <property type="project" value="TreeGrafter"/>
</dbReference>
<dbReference type="Gene3D" id="1.10.10.10">
    <property type="entry name" value="Winged helix-like DNA-binding domain superfamily/Winged helix DNA-binding domain"/>
    <property type="match status" value="1"/>
</dbReference>
<name>A0A8C9DLS6_PROSS</name>
<proteinExistence type="predicted"/>
<dbReference type="AlphaFoldDB" id="A0A8C9DLS6"/>
<keyword evidence="2" id="KW-0597">Phosphoprotein</keyword>
<dbReference type="Proteomes" id="UP000694414">
    <property type="component" value="Unplaced"/>
</dbReference>
<dbReference type="GO" id="GO:0010494">
    <property type="term" value="C:cytoplasmic stress granule"/>
    <property type="evidence" value="ECO:0007669"/>
    <property type="project" value="TreeGrafter"/>
</dbReference>
<dbReference type="InterPro" id="IPR045180">
    <property type="entry name" value="La_dom_prot"/>
</dbReference>
<evidence type="ECO:0000313" key="7">
    <source>
        <dbReference type="Ensembl" id="ENSPSMP00000019206.1"/>
    </source>
</evidence>
<evidence type="ECO:0000256" key="2">
    <source>
        <dbReference type="ARBA" id="ARBA00022553"/>
    </source>
</evidence>
<evidence type="ECO:0000259" key="6">
    <source>
        <dbReference type="PROSITE" id="PS50961"/>
    </source>
</evidence>
<protein>
    <recommendedName>
        <fullName evidence="6">HTH La-type RNA-binding domain-containing protein</fullName>
    </recommendedName>
</protein>
<sequence length="176" mass="19377">MCLHLVISPLKRWLRTAPIFFERLGQPVALGGPGVAAVSLWCGSGDQGLTVAIVAESGDNEKMAALEAKACHQIEYYFGDFNLPGDKCLKEQIKLDEGWVSLEIIIKFNRVSCLTPDFNVIVAALSKSKAELVEISEDKTKIRRSPSKPLPELTDEHKNDVKPDLFIVKASPRCSP</sequence>
<dbReference type="GO" id="GO:1990904">
    <property type="term" value="C:ribonucleoprotein complex"/>
    <property type="evidence" value="ECO:0007669"/>
    <property type="project" value="InterPro"/>
</dbReference>
<keyword evidence="8" id="KW-1185">Reference proteome</keyword>
<dbReference type="GO" id="GO:0045727">
    <property type="term" value="P:positive regulation of translation"/>
    <property type="evidence" value="ECO:0007669"/>
    <property type="project" value="TreeGrafter"/>
</dbReference>
<accession>A0A8C9DLS6</accession>
<evidence type="ECO:0000313" key="8">
    <source>
        <dbReference type="Proteomes" id="UP000694414"/>
    </source>
</evidence>
<dbReference type="InterPro" id="IPR006630">
    <property type="entry name" value="La_HTH"/>
</dbReference>
<evidence type="ECO:0000256" key="1">
    <source>
        <dbReference type="ARBA" id="ARBA00004123"/>
    </source>
</evidence>
<comment type="subcellular location">
    <subcellularLocation>
        <location evidence="1">Nucleus</location>
    </subcellularLocation>
</comment>
<dbReference type="GO" id="GO:0003729">
    <property type="term" value="F:mRNA binding"/>
    <property type="evidence" value="ECO:0007669"/>
    <property type="project" value="TreeGrafter"/>
</dbReference>
<dbReference type="InterPro" id="IPR002344">
    <property type="entry name" value="Lupus_La"/>
</dbReference>
<keyword evidence="4" id="KW-0539">Nucleus</keyword>
<dbReference type="FunFam" id="1.10.10.10:FF:000336">
    <property type="entry name" value="lupus La protein homolog"/>
    <property type="match status" value="1"/>
</dbReference>
<reference evidence="7" key="2">
    <citation type="submission" date="2025-09" db="UniProtKB">
        <authorList>
            <consortium name="Ensembl"/>
        </authorList>
    </citation>
    <scope>IDENTIFICATION</scope>
</reference>
<evidence type="ECO:0000256" key="4">
    <source>
        <dbReference type="ARBA" id="ARBA00023242"/>
    </source>
</evidence>
<dbReference type="InterPro" id="IPR036388">
    <property type="entry name" value="WH-like_DNA-bd_sf"/>
</dbReference>
<dbReference type="PRINTS" id="PR00302">
    <property type="entry name" value="LUPUSLA"/>
</dbReference>
<keyword evidence="3 5" id="KW-0694">RNA-binding</keyword>
<reference evidence="7" key="1">
    <citation type="submission" date="2025-08" db="UniProtKB">
        <authorList>
            <consortium name="Ensembl"/>
        </authorList>
    </citation>
    <scope>IDENTIFICATION</scope>
</reference>
<evidence type="ECO:0000256" key="3">
    <source>
        <dbReference type="ARBA" id="ARBA00022884"/>
    </source>
</evidence>
<dbReference type="GeneTree" id="ENSGT00830000128380"/>
<dbReference type="PANTHER" id="PTHR22792">
    <property type="entry name" value="LUPUS LA PROTEIN-RELATED"/>
    <property type="match status" value="1"/>
</dbReference>
<dbReference type="SMART" id="SM00715">
    <property type="entry name" value="LA"/>
    <property type="match status" value="1"/>
</dbReference>
<dbReference type="SUPFAM" id="SSF46785">
    <property type="entry name" value="Winged helix' DNA-binding domain"/>
    <property type="match status" value="1"/>
</dbReference>
<dbReference type="GO" id="GO:0005634">
    <property type="term" value="C:nucleus"/>
    <property type="evidence" value="ECO:0007669"/>
    <property type="project" value="UniProtKB-SubCell"/>
</dbReference>
<organism evidence="7 8">
    <name type="scientific">Prolemur simus</name>
    <name type="common">Greater bamboo lemur</name>
    <name type="synonym">Hapalemur simus</name>
    <dbReference type="NCBI Taxonomy" id="1328070"/>
    <lineage>
        <taxon>Eukaryota</taxon>
        <taxon>Metazoa</taxon>
        <taxon>Chordata</taxon>
        <taxon>Craniata</taxon>
        <taxon>Vertebrata</taxon>
        <taxon>Euteleostomi</taxon>
        <taxon>Mammalia</taxon>
        <taxon>Eutheria</taxon>
        <taxon>Euarchontoglires</taxon>
        <taxon>Primates</taxon>
        <taxon>Strepsirrhini</taxon>
        <taxon>Lemuriformes</taxon>
        <taxon>Lemuridae</taxon>
        <taxon>Prolemur</taxon>
    </lineage>
</organism>
<evidence type="ECO:0000256" key="5">
    <source>
        <dbReference type="PROSITE-ProRule" id="PRU00332"/>
    </source>
</evidence>